<evidence type="ECO:0000313" key="5">
    <source>
        <dbReference type="Proteomes" id="UP001500879"/>
    </source>
</evidence>
<evidence type="ECO:0000256" key="2">
    <source>
        <dbReference type="ARBA" id="ARBA00022602"/>
    </source>
</evidence>
<dbReference type="RefSeq" id="WP_344025204.1">
    <property type="nucleotide sequence ID" value="NZ_BAAABX010000041.1"/>
</dbReference>
<evidence type="ECO:0008006" key="6">
    <source>
        <dbReference type="Google" id="ProtNLM"/>
    </source>
</evidence>
<gene>
    <name evidence="4" type="ORF">GCM10010357_34930</name>
</gene>
<proteinExistence type="inferred from homology"/>
<sequence length="301" mass="33444">MSDSAGITEFYTVTEETARLMGVPCERDTVWPVLETYKDVMALPTVISFRTQTGPRGAGDVDCRWTMLHKDVDPYAIALEKGLVQKTDHPVGKLLGEIHEAFPIGGYGFDYGVVGGFKKTWTFFPAPEPQPAAKVAELPSMPRSVAENQGFFEKYGLEEIVNTIGIDYAKRTVNLYFNPPEREFFSAEGIRSVLRDAGMPEPSEGLLKFCEQAFGIYLTLSWDSSKIERVTFAVKTTDPLGLPVQVDPVIEKIVKNAPYTAGEQYVYGIAATPKGENHKIQSYYQWHTRVESLLTPVVDAG</sequence>
<dbReference type="InterPro" id="IPR036239">
    <property type="entry name" value="PrenylTrfase-like_sf"/>
</dbReference>
<dbReference type="InterPro" id="IPR033964">
    <property type="entry name" value="ABBA"/>
</dbReference>
<accession>A0ABN0YU93</accession>
<dbReference type="Pfam" id="PF11468">
    <property type="entry name" value="PTase_Orf2"/>
    <property type="match status" value="1"/>
</dbReference>
<comment type="similarity">
    <text evidence="1">Belongs to the aromatic prenyltransferase family.</text>
</comment>
<comment type="caution">
    <text evidence="4">The sequence shown here is derived from an EMBL/GenBank/DDBJ whole genome shotgun (WGS) entry which is preliminary data.</text>
</comment>
<evidence type="ECO:0000256" key="3">
    <source>
        <dbReference type="ARBA" id="ARBA00022679"/>
    </source>
</evidence>
<keyword evidence="2" id="KW-0637">Prenyltransferase</keyword>
<dbReference type="SUPFAM" id="SSF143492">
    <property type="entry name" value="Prenyltransferase-like"/>
    <property type="match status" value="1"/>
</dbReference>
<dbReference type="Proteomes" id="UP001500879">
    <property type="component" value="Unassembled WGS sequence"/>
</dbReference>
<protein>
    <recommendedName>
        <fullName evidence="6">Prenyltransferase</fullName>
    </recommendedName>
</protein>
<keyword evidence="5" id="KW-1185">Reference proteome</keyword>
<evidence type="ECO:0000313" key="4">
    <source>
        <dbReference type="EMBL" id="GAA0410895.1"/>
    </source>
</evidence>
<reference evidence="4 5" key="1">
    <citation type="journal article" date="2019" name="Int. J. Syst. Evol. Microbiol.">
        <title>The Global Catalogue of Microorganisms (GCM) 10K type strain sequencing project: providing services to taxonomists for standard genome sequencing and annotation.</title>
        <authorList>
            <consortium name="The Broad Institute Genomics Platform"/>
            <consortium name="The Broad Institute Genome Sequencing Center for Infectious Disease"/>
            <person name="Wu L."/>
            <person name="Ma J."/>
        </authorList>
    </citation>
    <scope>NUCLEOTIDE SEQUENCE [LARGE SCALE GENOMIC DNA]</scope>
    <source>
        <strain evidence="4 5">JCM 4788</strain>
    </source>
</reference>
<evidence type="ECO:0000256" key="1">
    <source>
        <dbReference type="ARBA" id="ARBA00005368"/>
    </source>
</evidence>
<dbReference type="CDD" id="cd13931">
    <property type="entry name" value="PT-CloQ_NphB"/>
    <property type="match status" value="1"/>
</dbReference>
<dbReference type="EMBL" id="BAAABX010000041">
    <property type="protein sequence ID" value="GAA0410895.1"/>
    <property type="molecule type" value="Genomic_DNA"/>
</dbReference>
<keyword evidence="3" id="KW-0808">Transferase</keyword>
<name>A0ABN0YU93_9ACTN</name>
<dbReference type="SFLD" id="SFLDS00036">
    <property type="entry name" value="Aromatic_Prenyltransferase"/>
    <property type="match status" value="1"/>
</dbReference>
<dbReference type="InterPro" id="IPR020965">
    <property type="entry name" value="Prenyltransferase_CloQ"/>
</dbReference>
<dbReference type="SFLD" id="SFLDG01163">
    <property type="entry name" value="II"/>
    <property type="match status" value="1"/>
</dbReference>
<organism evidence="4 5">
    <name type="scientific">Streptomyces luteireticuli</name>
    <dbReference type="NCBI Taxonomy" id="173858"/>
    <lineage>
        <taxon>Bacteria</taxon>
        <taxon>Bacillati</taxon>
        <taxon>Actinomycetota</taxon>
        <taxon>Actinomycetes</taxon>
        <taxon>Kitasatosporales</taxon>
        <taxon>Streptomycetaceae</taxon>
        <taxon>Streptomyces</taxon>
    </lineage>
</organism>